<keyword evidence="4" id="KW-0479">Metal-binding</keyword>
<dbReference type="PANTHER" id="PTHR24305">
    <property type="entry name" value="CYTOCHROME P450"/>
    <property type="match status" value="1"/>
</dbReference>
<dbReference type="GO" id="GO:0005506">
    <property type="term" value="F:iron ion binding"/>
    <property type="evidence" value="ECO:0007669"/>
    <property type="project" value="InterPro"/>
</dbReference>
<dbReference type="STRING" id="1287681.M7T8H9"/>
<dbReference type="AlphaFoldDB" id="M7T8H9"/>
<dbReference type="PANTHER" id="PTHR24305:SF29">
    <property type="entry name" value="BENZOATE-PARA-HYDROXYLASE"/>
    <property type="match status" value="1"/>
</dbReference>
<feature type="transmembrane region" description="Helical" evidence="8">
    <location>
        <begin position="6"/>
        <end position="32"/>
    </location>
</feature>
<dbReference type="GO" id="GO:0004497">
    <property type="term" value="F:monooxygenase activity"/>
    <property type="evidence" value="ECO:0007669"/>
    <property type="project" value="UniProtKB-KW"/>
</dbReference>
<dbReference type="Pfam" id="PF00067">
    <property type="entry name" value="p450"/>
    <property type="match status" value="1"/>
</dbReference>
<dbReference type="InterPro" id="IPR036396">
    <property type="entry name" value="Cyt_P450_sf"/>
</dbReference>
<keyword evidence="5" id="KW-0560">Oxidoreductase</keyword>
<evidence type="ECO:0000256" key="1">
    <source>
        <dbReference type="ARBA" id="ARBA00001971"/>
    </source>
</evidence>
<dbReference type="GO" id="GO:0020037">
    <property type="term" value="F:heme binding"/>
    <property type="evidence" value="ECO:0007669"/>
    <property type="project" value="InterPro"/>
</dbReference>
<evidence type="ECO:0000256" key="8">
    <source>
        <dbReference type="SAM" id="Phobius"/>
    </source>
</evidence>
<keyword evidence="8" id="KW-0812">Transmembrane</keyword>
<comment type="cofactor">
    <cofactor evidence="1">
        <name>heme</name>
        <dbReference type="ChEBI" id="CHEBI:30413"/>
    </cofactor>
</comment>
<accession>M7T8H9</accession>
<dbReference type="Gene3D" id="1.10.630.10">
    <property type="entry name" value="Cytochrome P450"/>
    <property type="match status" value="1"/>
</dbReference>
<dbReference type="InterPro" id="IPR050121">
    <property type="entry name" value="Cytochrome_P450_monoxygenase"/>
</dbReference>
<organism evidence="9 10">
    <name type="scientific">Eutypa lata (strain UCR-EL1)</name>
    <name type="common">Grapevine dieback disease fungus</name>
    <name type="synonym">Eutypa armeniacae</name>
    <dbReference type="NCBI Taxonomy" id="1287681"/>
    <lineage>
        <taxon>Eukaryota</taxon>
        <taxon>Fungi</taxon>
        <taxon>Dikarya</taxon>
        <taxon>Ascomycota</taxon>
        <taxon>Pezizomycotina</taxon>
        <taxon>Sordariomycetes</taxon>
        <taxon>Xylariomycetidae</taxon>
        <taxon>Xylariales</taxon>
        <taxon>Diatrypaceae</taxon>
        <taxon>Eutypa</taxon>
    </lineage>
</organism>
<dbReference type="Proteomes" id="UP000012174">
    <property type="component" value="Unassembled WGS sequence"/>
</dbReference>
<evidence type="ECO:0000256" key="6">
    <source>
        <dbReference type="ARBA" id="ARBA00023004"/>
    </source>
</evidence>
<dbReference type="OrthoDB" id="4754341at2759"/>
<reference evidence="10" key="1">
    <citation type="journal article" date="2013" name="Genome Announc.">
        <title>Draft genome sequence of the grapevine dieback fungus Eutypa lata UCR-EL1.</title>
        <authorList>
            <person name="Blanco-Ulate B."/>
            <person name="Rolshausen P.E."/>
            <person name="Cantu D."/>
        </authorList>
    </citation>
    <scope>NUCLEOTIDE SEQUENCE [LARGE SCALE GENOMIC DNA]</scope>
    <source>
        <strain evidence="10">UCR-EL1</strain>
    </source>
</reference>
<name>M7T8H9_EUTLA</name>
<evidence type="ECO:0000256" key="2">
    <source>
        <dbReference type="ARBA" id="ARBA00010617"/>
    </source>
</evidence>
<keyword evidence="6" id="KW-0408">Iron</keyword>
<dbReference type="InterPro" id="IPR001128">
    <property type="entry name" value="Cyt_P450"/>
</dbReference>
<dbReference type="GO" id="GO:0016705">
    <property type="term" value="F:oxidoreductase activity, acting on paired donors, with incorporation or reduction of molecular oxygen"/>
    <property type="evidence" value="ECO:0007669"/>
    <property type="project" value="InterPro"/>
</dbReference>
<dbReference type="KEGG" id="ela:UCREL1_10098"/>
<keyword evidence="7" id="KW-0503">Monooxygenase</keyword>
<protein>
    <submittedName>
        <fullName evidence="9">Putative cytochrome p450 protein</fullName>
    </submittedName>
</protein>
<keyword evidence="8" id="KW-0472">Membrane</keyword>
<evidence type="ECO:0000313" key="9">
    <source>
        <dbReference type="EMBL" id="EMR62965.1"/>
    </source>
</evidence>
<dbReference type="OMA" id="PGTVCVK"/>
<comment type="similarity">
    <text evidence="2">Belongs to the cytochrome P450 family.</text>
</comment>
<keyword evidence="10" id="KW-1185">Reference proteome</keyword>
<evidence type="ECO:0000256" key="4">
    <source>
        <dbReference type="ARBA" id="ARBA00022723"/>
    </source>
</evidence>
<dbReference type="EMBL" id="KB707329">
    <property type="protein sequence ID" value="EMR62965.1"/>
    <property type="molecule type" value="Genomic_DNA"/>
</dbReference>
<evidence type="ECO:0000256" key="3">
    <source>
        <dbReference type="ARBA" id="ARBA00022617"/>
    </source>
</evidence>
<proteinExistence type="inferred from homology"/>
<evidence type="ECO:0000313" key="10">
    <source>
        <dbReference type="Proteomes" id="UP000012174"/>
    </source>
</evidence>
<keyword evidence="3" id="KW-0349">Heme</keyword>
<keyword evidence="8" id="KW-1133">Transmembrane helix</keyword>
<sequence length="299" mass="34154">MGFLSALVSHVATVVAFAPLIYLIFCLVYNYFLHPLRDYPGPLFWRISPFPRAWAQCRGTLVFDVARFQRRYGPVLRIGPSELAFVSDEAWKNIYGHRGVGEEENPKDLRFYRLSNHIPHSILSAGRAEHGLLRRQLASGFSERSLRGQEDIIGGYVDLLVRRLRENSDNGKTALNMREWYNWTTFDIIGNLGFGSDFQCLEKTTYSPWIRVITDSIKQGAWLQAIAYTGLEGVARWIISLAMASFQGHQTLSRNKVEQRIQLGKQGERLDFLDGLIKQVRVSFTKADQSTSMTADEDR</sequence>
<evidence type="ECO:0000256" key="7">
    <source>
        <dbReference type="ARBA" id="ARBA00023033"/>
    </source>
</evidence>
<dbReference type="HOGENOM" id="CLU_001570_14_11_1"/>
<evidence type="ECO:0000256" key="5">
    <source>
        <dbReference type="ARBA" id="ARBA00023002"/>
    </source>
</evidence>
<gene>
    <name evidence="9" type="ORF">UCREL1_10098</name>
</gene>
<dbReference type="SUPFAM" id="SSF48264">
    <property type="entry name" value="Cytochrome P450"/>
    <property type="match status" value="1"/>
</dbReference>